<dbReference type="EC" id="2.1.1.198" evidence="6"/>
<comment type="catalytic activity">
    <reaction evidence="6">
        <text>cytidine(1402) in 16S rRNA + S-adenosyl-L-methionine = 2'-O-methylcytidine(1402) in 16S rRNA + S-adenosyl-L-homocysteine + H(+)</text>
        <dbReference type="Rhea" id="RHEA:42924"/>
        <dbReference type="Rhea" id="RHEA-COMP:10285"/>
        <dbReference type="Rhea" id="RHEA-COMP:10286"/>
        <dbReference type="ChEBI" id="CHEBI:15378"/>
        <dbReference type="ChEBI" id="CHEBI:57856"/>
        <dbReference type="ChEBI" id="CHEBI:59789"/>
        <dbReference type="ChEBI" id="CHEBI:74495"/>
        <dbReference type="ChEBI" id="CHEBI:82748"/>
        <dbReference type="EC" id="2.1.1.198"/>
    </reaction>
</comment>
<dbReference type="NCBIfam" id="TIGR00096">
    <property type="entry name" value="16S rRNA (cytidine(1402)-2'-O)-methyltransferase"/>
    <property type="match status" value="1"/>
</dbReference>
<keyword evidence="3 6" id="KW-0489">Methyltransferase</keyword>
<dbReference type="FunFam" id="3.40.1010.10:FF:000007">
    <property type="entry name" value="Ribosomal RNA small subunit methyltransferase I"/>
    <property type="match status" value="1"/>
</dbReference>
<comment type="function">
    <text evidence="6">Catalyzes the 2'-O-methylation of the ribose of cytidine 1402 (C1402) in 16S rRNA.</text>
</comment>
<keyword evidence="2 6" id="KW-0698">rRNA processing</keyword>
<dbReference type="Gene3D" id="3.30.950.10">
    <property type="entry name" value="Methyltransferase, Cobalt-precorrin-4 Transmethylase, Domain 2"/>
    <property type="match status" value="1"/>
</dbReference>
<feature type="domain" description="Tetrapyrrole methylase" evidence="7">
    <location>
        <begin position="6"/>
        <end position="206"/>
    </location>
</feature>
<evidence type="ECO:0000256" key="3">
    <source>
        <dbReference type="ARBA" id="ARBA00022603"/>
    </source>
</evidence>
<keyword evidence="1 6" id="KW-0963">Cytoplasm</keyword>
<dbReference type="GO" id="GO:0070677">
    <property type="term" value="F:rRNA (cytosine-2'-O-)-methyltransferase activity"/>
    <property type="evidence" value="ECO:0007669"/>
    <property type="project" value="UniProtKB-UniRule"/>
</dbReference>
<dbReference type="InterPro" id="IPR000878">
    <property type="entry name" value="4pyrrol_Mease"/>
</dbReference>
<dbReference type="EMBL" id="VGLS01000648">
    <property type="protein sequence ID" value="MBM3225673.1"/>
    <property type="molecule type" value="Genomic_DNA"/>
</dbReference>
<dbReference type="Pfam" id="PF00590">
    <property type="entry name" value="TP_methylase"/>
    <property type="match status" value="1"/>
</dbReference>
<evidence type="ECO:0000313" key="9">
    <source>
        <dbReference type="Proteomes" id="UP000712673"/>
    </source>
</evidence>
<proteinExistence type="inferred from homology"/>
<dbReference type="InterPro" id="IPR035996">
    <property type="entry name" value="4pyrrol_Methylase_sf"/>
</dbReference>
<keyword evidence="4 6" id="KW-0808">Transferase</keyword>
<dbReference type="AlphaFoldDB" id="A0A938B5G5"/>
<dbReference type="PANTHER" id="PTHR46111">
    <property type="entry name" value="RIBOSOMAL RNA SMALL SUBUNIT METHYLTRANSFERASE I"/>
    <property type="match status" value="1"/>
</dbReference>
<comment type="subcellular location">
    <subcellularLocation>
        <location evidence="6">Cytoplasm</location>
    </subcellularLocation>
</comment>
<evidence type="ECO:0000256" key="2">
    <source>
        <dbReference type="ARBA" id="ARBA00022552"/>
    </source>
</evidence>
<dbReference type="InterPro" id="IPR014777">
    <property type="entry name" value="4pyrrole_Mease_sub1"/>
</dbReference>
<evidence type="ECO:0000256" key="6">
    <source>
        <dbReference type="HAMAP-Rule" id="MF_01877"/>
    </source>
</evidence>
<dbReference type="SUPFAM" id="SSF53790">
    <property type="entry name" value="Tetrapyrrole methylase"/>
    <property type="match status" value="1"/>
</dbReference>
<comment type="caution">
    <text evidence="8">The sequence shown here is derived from an EMBL/GenBank/DDBJ whole genome shotgun (WGS) entry which is preliminary data.</text>
</comment>
<comment type="similarity">
    <text evidence="6">Belongs to the methyltransferase superfamily. RsmI family.</text>
</comment>
<evidence type="ECO:0000313" key="8">
    <source>
        <dbReference type="EMBL" id="MBM3225673.1"/>
    </source>
</evidence>
<organism evidence="8 9">
    <name type="scientific">Tectimicrobiota bacterium</name>
    <dbReference type="NCBI Taxonomy" id="2528274"/>
    <lineage>
        <taxon>Bacteria</taxon>
        <taxon>Pseudomonadati</taxon>
        <taxon>Nitrospinota/Tectimicrobiota group</taxon>
        <taxon>Candidatus Tectimicrobiota</taxon>
    </lineage>
</organism>
<dbReference type="CDD" id="cd11648">
    <property type="entry name" value="RsmI"/>
    <property type="match status" value="1"/>
</dbReference>
<sequence length="228" mass="24784">MAEAGTLYVVSTPIGNLDDITLRALHILGSVDVIAAEDTRHTRKLLTHHGIARPLMSYHDHNEVAQAPRLVALLQAGKSIALVTDAGTPGIADPAYYLLQALLPQGIPIVPIPGPTAALAALAVSGLPTERFVFEGFLPVKSGRRRQRLEALATEPRTTVLYESPHRLVRLLQELVTHLGPERRLVVARELTKRFEEISRGTTGSLLESFRERSIRGEFALVLAGCAT</sequence>
<dbReference type="HAMAP" id="MF_01877">
    <property type="entry name" value="16SrRNA_methyltr_I"/>
    <property type="match status" value="1"/>
</dbReference>
<protein>
    <recommendedName>
        <fullName evidence="6">Ribosomal RNA small subunit methyltransferase I</fullName>
        <ecNumber evidence="6">2.1.1.198</ecNumber>
    </recommendedName>
    <alternativeName>
        <fullName evidence="6">16S rRNA 2'-O-ribose C1402 methyltransferase</fullName>
    </alternativeName>
    <alternativeName>
        <fullName evidence="6">rRNA (cytidine-2'-O-)-methyltransferase RsmI</fullName>
    </alternativeName>
</protein>
<keyword evidence="5 6" id="KW-0949">S-adenosyl-L-methionine</keyword>
<dbReference type="Proteomes" id="UP000712673">
    <property type="component" value="Unassembled WGS sequence"/>
</dbReference>
<evidence type="ECO:0000256" key="4">
    <source>
        <dbReference type="ARBA" id="ARBA00022679"/>
    </source>
</evidence>
<evidence type="ECO:0000256" key="1">
    <source>
        <dbReference type="ARBA" id="ARBA00022490"/>
    </source>
</evidence>
<dbReference type="InterPro" id="IPR014776">
    <property type="entry name" value="4pyrrole_Mease_sub2"/>
</dbReference>
<evidence type="ECO:0000256" key="5">
    <source>
        <dbReference type="ARBA" id="ARBA00022691"/>
    </source>
</evidence>
<dbReference type="PANTHER" id="PTHR46111:SF1">
    <property type="entry name" value="RIBOSOMAL RNA SMALL SUBUNIT METHYLTRANSFERASE I"/>
    <property type="match status" value="1"/>
</dbReference>
<dbReference type="GO" id="GO:0005737">
    <property type="term" value="C:cytoplasm"/>
    <property type="evidence" value="ECO:0007669"/>
    <property type="project" value="UniProtKB-SubCell"/>
</dbReference>
<dbReference type="InterPro" id="IPR008189">
    <property type="entry name" value="rRNA_ssu_MeTfrase_I"/>
</dbReference>
<accession>A0A938B5G5</accession>
<gene>
    <name evidence="6 8" type="primary">rsmI</name>
    <name evidence="8" type="ORF">FJZ47_17995</name>
</gene>
<evidence type="ECO:0000259" key="7">
    <source>
        <dbReference type="Pfam" id="PF00590"/>
    </source>
</evidence>
<dbReference type="FunFam" id="3.30.950.10:FF:000002">
    <property type="entry name" value="Ribosomal RNA small subunit methyltransferase I"/>
    <property type="match status" value="1"/>
</dbReference>
<reference evidence="8" key="1">
    <citation type="submission" date="2019-03" db="EMBL/GenBank/DDBJ databases">
        <title>Lake Tanganyika Metagenome-Assembled Genomes (MAGs).</title>
        <authorList>
            <person name="Tran P."/>
        </authorList>
    </citation>
    <scope>NUCLEOTIDE SEQUENCE</scope>
    <source>
        <strain evidence="8">K_DeepCast_65m_m2_066</strain>
    </source>
</reference>
<dbReference type="Gene3D" id="3.40.1010.10">
    <property type="entry name" value="Cobalt-precorrin-4 Transmethylase, Domain 1"/>
    <property type="match status" value="1"/>
</dbReference>
<name>A0A938B5G5_UNCTE</name>
<dbReference type="PIRSF" id="PIRSF005917">
    <property type="entry name" value="MTase_YraL"/>
    <property type="match status" value="1"/>
</dbReference>